<feature type="region of interest" description="Disordered" evidence="1">
    <location>
        <begin position="1"/>
        <end position="23"/>
    </location>
</feature>
<reference evidence="2 3" key="1">
    <citation type="submission" date="2017-10" db="EMBL/GenBank/DDBJ databases">
        <title>Sequencing the genomes of 1000 actinobacteria strains.</title>
        <authorList>
            <person name="Klenk H.-P."/>
        </authorList>
    </citation>
    <scope>NUCLEOTIDE SEQUENCE [LARGE SCALE GENOMIC DNA]</scope>
    <source>
        <strain evidence="2 3">DSM 18966</strain>
    </source>
</reference>
<dbReference type="RefSeq" id="WP_169925445.1">
    <property type="nucleotide sequence ID" value="NZ_PDJG01000001.1"/>
</dbReference>
<gene>
    <name evidence="2" type="ORF">ATL42_2903</name>
</gene>
<evidence type="ECO:0000313" key="3">
    <source>
        <dbReference type="Proteomes" id="UP000225548"/>
    </source>
</evidence>
<accession>A0A2A9E8V2</accession>
<dbReference type="AlphaFoldDB" id="A0A2A9E8V2"/>
<evidence type="ECO:0000256" key="1">
    <source>
        <dbReference type="SAM" id="MobiDB-lite"/>
    </source>
</evidence>
<dbReference type="EMBL" id="PDJG01000001">
    <property type="protein sequence ID" value="PFG34971.1"/>
    <property type="molecule type" value="Genomic_DNA"/>
</dbReference>
<comment type="caution">
    <text evidence="2">The sequence shown here is derived from an EMBL/GenBank/DDBJ whole genome shotgun (WGS) entry which is preliminary data.</text>
</comment>
<sequence length="57" mass="6436">MSESDDQQVDQVESVTRRVQSADRSRARYDAFFGDSSAFSDPNHVWDEMNGGPLDEP</sequence>
<keyword evidence="3" id="KW-1185">Reference proteome</keyword>
<proteinExistence type="predicted"/>
<name>A0A2A9E8V2_9MICO</name>
<protein>
    <submittedName>
        <fullName evidence="2">Uncharacterized protein</fullName>
    </submittedName>
</protein>
<organism evidence="2 3">
    <name type="scientific">Sanguibacter antarcticus</name>
    <dbReference type="NCBI Taxonomy" id="372484"/>
    <lineage>
        <taxon>Bacteria</taxon>
        <taxon>Bacillati</taxon>
        <taxon>Actinomycetota</taxon>
        <taxon>Actinomycetes</taxon>
        <taxon>Micrococcales</taxon>
        <taxon>Sanguibacteraceae</taxon>
        <taxon>Sanguibacter</taxon>
    </lineage>
</organism>
<dbReference type="Proteomes" id="UP000225548">
    <property type="component" value="Unassembled WGS sequence"/>
</dbReference>
<evidence type="ECO:0000313" key="2">
    <source>
        <dbReference type="EMBL" id="PFG34971.1"/>
    </source>
</evidence>
<feature type="compositionally biased region" description="Polar residues" evidence="1">
    <location>
        <begin position="9"/>
        <end position="19"/>
    </location>
</feature>